<accession>A0A9D1ETI1</accession>
<dbReference type="EMBL" id="DVIQ01000049">
    <property type="protein sequence ID" value="HIS31658.1"/>
    <property type="molecule type" value="Genomic_DNA"/>
</dbReference>
<dbReference type="PROSITE" id="PS51746">
    <property type="entry name" value="PPM_2"/>
    <property type="match status" value="1"/>
</dbReference>
<dbReference type="AlphaFoldDB" id="A0A9D1ETI1"/>
<organism evidence="2 3">
    <name type="scientific">Candidatus Limivivens intestinipullorum</name>
    <dbReference type="NCBI Taxonomy" id="2840858"/>
    <lineage>
        <taxon>Bacteria</taxon>
        <taxon>Bacillati</taxon>
        <taxon>Bacillota</taxon>
        <taxon>Clostridia</taxon>
        <taxon>Lachnospirales</taxon>
        <taxon>Lachnospiraceae</taxon>
        <taxon>Lachnospiraceae incertae sedis</taxon>
        <taxon>Candidatus Limivivens</taxon>
    </lineage>
</organism>
<dbReference type="Gene3D" id="3.60.40.10">
    <property type="entry name" value="PPM-type phosphatase domain"/>
    <property type="match status" value="1"/>
</dbReference>
<reference evidence="2" key="1">
    <citation type="submission" date="2020-10" db="EMBL/GenBank/DDBJ databases">
        <authorList>
            <person name="Gilroy R."/>
        </authorList>
    </citation>
    <scope>NUCLEOTIDE SEQUENCE</scope>
    <source>
        <strain evidence="2">CHK190-19873</strain>
    </source>
</reference>
<dbReference type="Proteomes" id="UP000823935">
    <property type="component" value="Unassembled WGS sequence"/>
</dbReference>
<proteinExistence type="predicted"/>
<name>A0A9D1ETI1_9FIRM</name>
<sequence length="251" mass="27805">MPIDNAFATHPGRVAEAAEKINEDFAHAWVKHGVSYQITADGNHRTDFLNPASFVVNEIQRFVETYAEPNMPAGEIKRMLAGAFHCANRVLLAFKKADGELYDHSTFATVDLTAITEKKEFVMAHVGDGRIYLIRSGKVQQLTKDHTEAQRLADEGKITKEQIFQHPDRDLLTSALGFENPRIDLRAGKVQNGDIVMLLTDGAHKVINLEQLHDIVYEAGNCFETCNGIIKVANALGGPDNISVCVSYLRT</sequence>
<dbReference type="CDD" id="cd00143">
    <property type="entry name" value="PP2Cc"/>
    <property type="match status" value="1"/>
</dbReference>
<gene>
    <name evidence="2" type="ORF">IAB44_08970</name>
</gene>
<protein>
    <submittedName>
        <fullName evidence="2">Serine/threonine-protein phosphatase</fullName>
    </submittedName>
</protein>
<dbReference type="SMART" id="SM00331">
    <property type="entry name" value="PP2C_SIG"/>
    <property type="match status" value="1"/>
</dbReference>
<reference evidence="2" key="2">
    <citation type="journal article" date="2021" name="PeerJ">
        <title>Extensive microbial diversity within the chicken gut microbiome revealed by metagenomics and culture.</title>
        <authorList>
            <person name="Gilroy R."/>
            <person name="Ravi A."/>
            <person name="Getino M."/>
            <person name="Pursley I."/>
            <person name="Horton D.L."/>
            <person name="Alikhan N.F."/>
            <person name="Baker D."/>
            <person name="Gharbi K."/>
            <person name="Hall N."/>
            <person name="Watson M."/>
            <person name="Adriaenssens E.M."/>
            <person name="Foster-Nyarko E."/>
            <person name="Jarju S."/>
            <person name="Secka A."/>
            <person name="Antonio M."/>
            <person name="Oren A."/>
            <person name="Chaudhuri R.R."/>
            <person name="La Ragione R."/>
            <person name="Hildebrand F."/>
            <person name="Pallen M.J."/>
        </authorList>
    </citation>
    <scope>NUCLEOTIDE SEQUENCE</scope>
    <source>
        <strain evidence="2">CHK190-19873</strain>
    </source>
</reference>
<dbReference type="SUPFAM" id="SSF81606">
    <property type="entry name" value="PP2C-like"/>
    <property type="match status" value="1"/>
</dbReference>
<dbReference type="SMART" id="SM00332">
    <property type="entry name" value="PP2Cc"/>
    <property type="match status" value="1"/>
</dbReference>
<evidence type="ECO:0000313" key="3">
    <source>
        <dbReference type="Proteomes" id="UP000823935"/>
    </source>
</evidence>
<feature type="domain" description="PPM-type phosphatase" evidence="1">
    <location>
        <begin position="4"/>
        <end position="249"/>
    </location>
</feature>
<evidence type="ECO:0000259" key="1">
    <source>
        <dbReference type="PROSITE" id="PS51746"/>
    </source>
</evidence>
<dbReference type="InterPro" id="IPR036457">
    <property type="entry name" value="PPM-type-like_dom_sf"/>
</dbReference>
<comment type="caution">
    <text evidence="2">The sequence shown here is derived from an EMBL/GenBank/DDBJ whole genome shotgun (WGS) entry which is preliminary data.</text>
</comment>
<dbReference type="InterPro" id="IPR001932">
    <property type="entry name" value="PPM-type_phosphatase-like_dom"/>
</dbReference>
<evidence type="ECO:0000313" key="2">
    <source>
        <dbReference type="EMBL" id="HIS31658.1"/>
    </source>
</evidence>
<dbReference type="Pfam" id="PF13672">
    <property type="entry name" value="PP2C_2"/>
    <property type="match status" value="1"/>
</dbReference>